<comment type="caution">
    <text evidence="8">The sequence shown here is derived from an EMBL/GenBank/DDBJ whole genome shotgun (WGS) entry which is preliminary data.</text>
</comment>
<dbReference type="HAMAP" id="MF_01161">
    <property type="entry name" value="tRNA_Ile_lys_synt"/>
    <property type="match status" value="1"/>
</dbReference>
<evidence type="ECO:0000313" key="8">
    <source>
        <dbReference type="EMBL" id="KAK4111119.1"/>
    </source>
</evidence>
<feature type="domain" description="tRNA(Ile)-lysidine/2-thiocytidine synthase N-terminal" evidence="7">
    <location>
        <begin position="42"/>
        <end position="192"/>
    </location>
</feature>
<keyword evidence="3" id="KW-0819">tRNA processing</keyword>
<evidence type="ECO:0000313" key="9">
    <source>
        <dbReference type="Proteomes" id="UP001302812"/>
    </source>
</evidence>
<keyword evidence="2" id="KW-0436">Ligase</keyword>
<dbReference type="Pfam" id="PF01171">
    <property type="entry name" value="ATP_bind_3"/>
    <property type="match status" value="2"/>
</dbReference>
<evidence type="ECO:0000256" key="1">
    <source>
        <dbReference type="ARBA" id="ARBA00013267"/>
    </source>
</evidence>
<evidence type="ECO:0000256" key="2">
    <source>
        <dbReference type="ARBA" id="ARBA00022598"/>
    </source>
</evidence>
<dbReference type="GO" id="GO:0005524">
    <property type="term" value="F:ATP binding"/>
    <property type="evidence" value="ECO:0007669"/>
    <property type="project" value="UniProtKB-KW"/>
</dbReference>
<feature type="domain" description="tRNA(Ile)-lysidine/2-thiocytidine synthase N-terminal" evidence="7">
    <location>
        <begin position="283"/>
        <end position="329"/>
    </location>
</feature>
<keyword evidence="9" id="KW-1185">Reference proteome</keyword>
<keyword evidence="4" id="KW-0547">Nucleotide-binding</keyword>
<evidence type="ECO:0000256" key="4">
    <source>
        <dbReference type="ARBA" id="ARBA00022741"/>
    </source>
</evidence>
<dbReference type="PANTHER" id="PTHR43033">
    <property type="entry name" value="TRNA(ILE)-LYSIDINE SYNTHASE-RELATED"/>
    <property type="match status" value="1"/>
</dbReference>
<protein>
    <recommendedName>
        <fullName evidence="1">tRNA(Ile)-lysidine synthetase</fullName>
        <ecNumber evidence="1">6.3.4.19</ecNumber>
    </recommendedName>
</protein>
<dbReference type="CDD" id="cd01992">
    <property type="entry name" value="TilS_N"/>
    <property type="match status" value="1"/>
</dbReference>
<dbReference type="RefSeq" id="XP_064668689.1">
    <property type="nucleotide sequence ID" value="XM_064811803.1"/>
</dbReference>
<comment type="catalytic activity">
    <reaction evidence="6">
        <text>cytidine(34) in tRNA(Ile2) + L-lysine + ATP = lysidine(34) in tRNA(Ile2) + AMP + diphosphate + H(+)</text>
        <dbReference type="Rhea" id="RHEA:43744"/>
        <dbReference type="Rhea" id="RHEA-COMP:10625"/>
        <dbReference type="Rhea" id="RHEA-COMP:10670"/>
        <dbReference type="ChEBI" id="CHEBI:15378"/>
        <dbReference type="ChEBI" id="CHEBI:30616"/>
        <dbReference type="ChEBI" id="CHEBI:32551"/>
        <dbReference type="ChEBI" id="CHEBI:33019"/>
        <dbReference type="ChEBI" id="CHEBI:82748"/>
        <dbReference type="ChEBI" id="CHEBI:83665"/>
        <dbReference type="ChEBI" id="CHEBI:456215"/>
        <dbReference type="EC" id="6.3.4.19"/>
    </reaction>
</comment>
<dbReference type="PANTHER" id="PTHR43033:SF1">
    <property type="entry name" value="TRNA(ILE)-LYSIDINE SYNTHASE-RELATED"/>
    <property type="match status" value="1"/>
</dbReference>
<dbReference type="Gene3D" id="3.40.50.620">
    <property type="entry name" value="HUPs"/>
    <property type="match status" value="1"/>
</dbReference>
<dbReference type="GO" id="GO:0008033">
    <property type="term" value="P:tRNA processing"/>
    <property type="evidence" value="ECO:0007669"/>
    <property type="project" value="UniProtKB-KW"/>
</dbReference>
<keyword evidence="5" id="KW-0067">ATP-binding</keyword>
<dbReference type="InterPro" id="IPR011063">
    <property type="entry name" value="TilS/TtcA_N"/>
</dbReference>
<proteinExistence type="inferred from homology"/>
<dbReference type="InterPro" id="IPR012795">
    <property type="entry name" value="tRNA_Ile_lys_synt_N"/>
</dbReference>
<sequence>MTTTPVLHRSARAITISEFRDALRATCPPRFPQAKSLTHRRIGLAVSGGVDSMALAFLCSKIRIGDPYFRISDHPVGCFYAMIIDHGLREGSTKEANDVAEAVEKMGLRGQVMKIHWTEIVGKDRKPNDLPNVETLARQLRYRRIAQFCKMSKVASVLTAHHEDDQYETVLMRLLSGHGYRGLQGMRTATDIPECYDVHGAYQSGIIDDQQLDNPFYNMRPSGRQRKYMRRDLRYEVDPAVLAKEIEEGLDADAIAMYLDDYDAITNKAKRAPPLGPLDVEDGGIMVYRPLLHFSKERLVATCVENGIPWFEDHTNADPTLTTRNAVRHMYKNWTLPAALQKPAILRLAERCRAKVASEEAEADRLLHNVIFHKFENNTGTLVVTLPNFSFPIVPRRSTCSPTGRRKRTEHYRRIAAVTIRKLLSMVTPERELPPVQQLGPLVSMLFPSLVDEGDPPEPKAYVICGVHFIPLVGDFPLRWLLARAPHVSNVPRPFVASHGLALAKRISKHPTTWKPESWAEARLFDGRYWIRISHRLPCTVRVAPFEPEHQKPFREALDDRSKNDLLSMLRKYAPGKIRYTLPAIYSIYDVSNLLAGGNWWPDWQSKAADGSQEQTDEVGTLSENIRTKTLSEVFAGRLEWEKDVRERGKPQLLALPTLGISLPGLDDWLQWDIRYRKVDHRLLQLSKLGDFRLGRRELRFRVRTQYRYRRKRLRKPWKSSASWRPWR</sequence>
<dbReference type="SUPFAM" id="SSF52402">
    <property type="entry name" value="Adenine nucleotide alpha hydrolases-like"/>
    <property type="match status" value="1"/>
</dbReference>
<dbReference type="GO" id="GO:0032267">
    <property type="term" value="F:tRNA(Ile)-lysidine synthase activity"/>
    <property type="evidence" value="ECO:0007669"/>
    <property type="project" value="UniProtKB-EC"/>
</dbReference>
<dbReference type="Proteomes" id="UP001302812">
    <property type="component" value="Unassembled WGS sequence"/>
</dbReference>
<dbReference type="InterPro" id="IPR012094">
    <property type="entry name" value="tRNA_Ile_lys_synt"/>
</dbReference>
<dbReference type="InterPro" id="IPR014729">
    <property type="entry name" value="Rossmann-like_a/b/a_fold"/>
</dbReference>
<dbReference type="EC" id="6.3.4.19" evidence="1"/>
<dbReference type="AlphaFoldDB" id="A0AAN6TB52"/>
<dbReference type="EMBL" id="MU853347">
    <property type="protein sequence ID" value="KAK4111119.1"/>
    <property type="molecule type" value="Genomic_DNA"/>
</dbReference>
<evidence type="ECO:0000256" key="3">
    <source>
        <dbReference type="ARBA" id="ARBA00022694"/>
    </source>
</evidence>
<dbReference type="NCBIfam" id="TIGR02432">
    <property type="entry name" value="lysidine_TilS_N"/>
    <property type="match status" value="1"/>
</dbReference>
<evidence type="ECO:0000256" key="5">
    <source>
        <dbReference type="ARBA" id="ARBA00022840"/>
    </source>
</evidence>
<dbReference type="GeneID" id="89935928"/>
<organism evidence="8 9">
    <name type="scientific">Canariomyces notabilis</name>
    <dbReference type="NCBI Taxonomy" id="2074819"/>
    <lineage>
        <taxon>Eukaryota</taxon>
        <taxon>Fungi</taxon>
        <taxon>Dikarya</taxon>
        <taxon>Ascomycota</taxon>
        <taxon>Pezizomycotina</taxon>
        <taxon>Sordariomycetes</taxon>
        <taxon>Sordariomycetidae</taxon>
        <taxon>Sordariales</taxon>
        <taxon>Chaetomiaceae</taxon>
        <taxon>Canariomyces</taxon>
    </lineage>
</organism>
<reference evidence="8" key="1">
    <citation type="journal article" date="2023" name="Mol. Phylogenet. Evol.">
        <title>Genome-scale phylogeny and comparative genomics of the fungal order Sordariales.</title>
        <authorList>
            <person name="Hensen N."/>
            <person name="Bonometti L."/>
            <person name="Westerberg I."/>
            <person name="Brannstrom I.O."/>
            <person name="Guillou S."/>
            <person name="Cros-Aarteil S."/>
            <person name="Calhoun S."/>
            <person name="Haridas S."/>
            <person name="Kuo A."/>
            <person name="Mondo S."/>
            <person name="Pangilinan J."/>
            <person name="Riley R."/>
            <person name="LaButti K."/>
            <person name="Andreopoulos B."/>
            <person name="Lipzen A."/>
            <person name="Chen C."/>
            <person name="Yan M."/>
            <person name="Daum C."/>
            <person name="Ng V."/>
            <person name="Clum A."/>
            <person name="Steindorff A."/>
            <person name="Ohm R.A."/>
            <person name="Martin F."/>
            <person name="Silar P."/>
            <person name="Natvig D.O."/>
            <person name="Lalanne C."/>
            <person name="Gautier V."/>
            <person name="Ament-Velasquez S.L."/>
            <person name="Kruys A."/>
            <person name="Hutchinson M.I."/>
            <person name="Powell A.J."/>
            <person name="Barry K."/>
            <person name="Miller A.N."/>
            <person name="Grigoriev I.V."/>
            <person name="Debuchy R."/>
            <person name="Gladieux P."/>
            <person name="Hiltunen Thoren M."/>
            <person name="Johannesson H."/>
        </authorList>
    </citation>
    <scope>NUCLEOTIDE SEQUENCE</scope>
    <source>
        <strain evidence="8">CBS 508.74</strain>
    </source>
</reference>
<evidence type="ECO:0000256" key="6">
    <source>
        <dbReference type="ARBA" id="ARBA00048539"/>
    </source>
</evidence>
<evidence type="ECO:0000259" key="7">
    <source>
        <dbReference type="Pfam" id="PF01171"/>
    </source>
</evidence>
<name>A0AAN6TB52_9PEZI</name>
<reference evidence="8" key="2">
    <citation type="submission" date="2023-05" db="EMBL/GenBank/DDBJ databases">
        <authorList>
            <consortium name="Lawrence Berkeley National Laboratory"/>
            <person name="Steindorff A."/>
            <person name="Hensen N."/>
            <person name="Bonometti L."/>
            <person name="Westerberg I."/>
            <person name="Brannstrom I.O."/>
            <person name="Guillou S."/>
            <person name="Cros-Aarteil S."/>
            <person name="Calhoun S."/>
            <person name="Haridas S."/>
            <person name="Kuo A."/>
            <person name="Mondo S."/>
            <person name="Pangilinan J."/>
            <person name="Riley R."/>
            <person name="Labutti K."/>
            <person name="Andreopoulos B."/>
            <person name="Lipzen A."/>
            <person name="Chen C."/>
            <person name="Yanf M."/>
            <person name="Daum C."/>
            <person name="Ng V."/>
            <person name="Clum A."/>
            <person name="Ohm R."/>
            <person name="Martin F."/>
            <person name="Silar P."/>
            <person name="Natvig D."/>
            <person name="Lalanne C."/>
            <person name="Gautier V."/>
            <person name="Ament-Velasquez S.L."/>
            <person name="Kruys A."/>
            <person name="Hutchinson M.I."/>
            <person name="Powell A.J."/>
            <person name="Barry K."/>
            <person name="Miller A.N."/>
            <person name="Grigoriev I.V."/>
            <person name="Debuchy R."/>
            <person name="Gladieux P."/>
            <person name="Thoren M.H."/>
            <person name="Johannesson H."/>
        </authorList>
    </citation>
    <scope>NUCLEOTIDE SEQUENCE</scope>
    <source>
        <strain evidence="8">CBS 508.74</strain>
    </source>
</reference>
<gene>
    <name evidence="8" type="ORF">N656DRAFT_712398</name>
</gene>
<accession>A0AAN6TB52</accession>